<reference evidence="6" key="1">
    <citation type="journal article" date="2023" name="Commun. Biol.">
        <title>Genome analysis of Parmales, the sister group of diatoms, reveals the evolutionary specialization of diatoms from phago-mixotrophs to photoautotrophs.</title>
        <authorList>
            <person name="Ban H."/>
            <person name="Sato S."/>
            <person name="Yoshikawa S."/>
            <person name="Yamada K."/>
            <person name="Nakamura Y."/>
            <person name="Ichinomiya M."/>
            <person name="Sato N."/>
            <person name="Blanc-Mathieu R."/>
            <person name="Endo H."/>
            <person name="Kuwata A."/>
            <person name="Ogata H."/>
        </authorList>
    </citation>
    <scope>NUCLEOTIDE SEQUENCE [LARGE SCALE GENOMIC DNA]</scope>
    <source>
        <strain evidence="6">NIES 3700</strain>
    </source>
</reference>
<dbReference type="Gene3D" id="1.25.40.10">
    <property type="entry name" value="Tetratricopeptide repeat domain"/>
    <property type="match status" value="1"/>
</dbReference>
<dbReference type="InterPro" id="IPR018834">
    <property type="entry name" value="DNA/RNA-bd_Est1-type"/>
</dbReference>
<dbReference type="SUPFAM" id="SSF48452">
    <property type="entry name" value="TPR-like"/>
    <property type="match status" value="1"/>
</dbReference>
<sequence>MANVTAAQDWQEGTKLEKEMDRLKKKEKSLEKEKNLTDLQQCRGNIKAKRLKLLSITSALIMKSPSFSHNNGIPTIMWRKCFYDYISTQRSKSKSEDGKAVYEKTLKESIQFYEYVIEKLEERLKADYNKISNFEESNDNSSSSRFSQSIDSIPSLSEPPIPPAASCLHRLYISLGDLCRYTGSLSDPPDFSPSENAYTASIKHLPISGNSYNQLGVIHQLKGNFLNALFYYVLAVTVPEKFDTANNNFKRCWQTSVKKKVEMEETKRYILQRFIEYSGRVICISEEDIDDIQSSAEETEIMDFFSRAVREIMFSEGVLMKILTISIHVLHQKPTRFLKFFRGFLLQMAVGVNNSVSKIVKNKDNKHGRKGKTIKFLGIFWIAMWYFKEGEGGEERVGGLEEEVRILLLETVSMLTSHSERSADWAILTTLFNGLRSLNLPETKSFTKTYVKELFELRAYEPLGGWKEAQLAMRADKPCDDDEGNKRRVKSVLDFADWAVQAGFVKRDVAGDYVFCEERGEPQFVYTETSATKMEEEEEEEVKKEDEVSEVMHVKMGEGEDDEEQIVFKPQIQEKEGEEGERDKDQDDGDVEPFGANDDDDDYVIVNMENLNNLQAPISGAPLVPPNQPQG</sequence>
<evidence type="ECO:0000259" key="4">
    <source>
        <dbReference type="Pfam" id="PF10374"/>
    </source>
</evidence>
<protein>
    <submittedName>
        <fullName evidence="5">Uncharacterized protein</fullName>
    </submittedName>
</protein>
<dbReference type="Pfam" id="PF10373">
    <property type="entry name" value="EST1_DNA_bind"/>
    <property type="match status" value="1"/>
</dbReference>
<evidence type="ECO:0000256" key="2">
    <source>
        <dbReference type="SAM" id="MobiDB-lite"/>
    </source>
</evidence>
<dbReference type="Proteomes" id="UP001165122">
    <property type="component" value="Unassembled WGS sequence"/>
</dbReference>
<dbReference type="GO" id="GO:0005697">
    <property type="term" value="C:telomerase holoenzyme complex"/>
    <property type="evidence" value="ECO:0007669"/>
    <property type="project" value="TreeGrafter"/>
</dbReference>
<gene>
    <name evidence="5" type="ORF">TrLO_g5926</name>
</gene>
<name>A0A9W6ZUY7_9STRA</name>
<feature type="non-terminal residue" evidence="5">
    <location>
        <position position="1"/>
    </location>
</feature>
<dbReference type="EMBL" id="BRXW01000465">
    <property type="protein sequence ID" value="GMH57285.1"/>
    <property type="molecule type" value="Genomic_DNA"/>
</dbReference>
<comment type="caution">
    <text evidence="5">The sequence shown here is derived from an EMBL/GenBank/DDBJ whole genome shotgun (WGS) entry which is preliminary data.</text>
</comment>
<dbReference type="PANTHER" id="PTHR15696:SF0">
    <property type="entry name" value="TELOMERASE-BINDING PROTEIN EST1A"/>
    <property type="match status" value="1"/>
</dbReference>
<organism evidence="5 6">
    <name type="scientific">Triparma laevis f. longispina</name>
    <dbReference type="NCBI Taxonomy" id="1714387"/>
    <lineage>
        <taxon>Eukaryota</taxon>
        <taxon>Sar</taxon>
        <taxon>Stramenopiles</taxon>
        <taxon>Ochrophyta</taxon>
        <taxon>Bolidophyceae</taxon>
        <taxon>Parmales</taxon>
        <taxon>Triparmaceae</taxon>
        <taxon>Triparma</taxon>
    </lineage>
</organism>
<dbReference type="GO" id="GO:0042162">
    <property type="term" value="F:telomeric DNA binding"/>
    <property type="evidence" value="ECO:0007669"/>
    <property type="project" value="TreeGrafter"/>
</dbReference>
<dbReference type="OrthoDB" id="5920073at2759"/>
<feature type="domain" description="Telomerase activating protein Est1-like N-terminal" evidence="4">
    <location>
        <begin position="74"/>
        <end position="182"/>
    </location>
</feature>
<dbReference type="Pfam" id="PF10374">
    <property type="entry name" value="EST1"/>
    <property type="match status" value="1"/>
</dbReference>
<feature type="coiled-coil region" evidence="1">
    <location>
        <begin position="103"/>
        <end position="137"/>
    </location>
</feature>
<proteinExistence type="predicted"/>
<keyword evidence="6" id="KW-1185">Reference proteome</keyword>
<dbReference type="AlphaFoldDB" id="A0A9W6ZUY7"/>
<evidence type="ECO:0000313" key="5">
    <source>
        <dbReference type="EMBL" id="GMH57285.1"/>
    </source>
</evidence>
<dbReference type="PANTHER" id="PTHR15696">
    <property type="entry name" value="SMG-7 SUPPRESSOR WITH MORPHOLOGICAL EFFECT ON GENITALIA PROTEIN 7"/>
    <property type="match status" value="1"/>
</dbReference>
<dbReference type="GO" id="GO:0070034">
    <property type="term" value="F:telomerase RNA binding"/>
    <property type="evidence" value="ECO:0007669"/>
    <property type="project" value="TreeGrafter"/>
</dbReference>
<dbReference type="InterPro" id="IPR045153">
    <property type="entry name" value="Est1/Ebs1-like"/>
</dbReference>
<dbReference type="InterPro" id="IPR019458">
    <property type="entry name" value="Est1-like_N"/>
</dbReference>
<feature type="domain" description="DNA/RNA-binding" evidence="3">
    <location>
        <begin position="198"/>
        <end position="259"/>
    </location>
</feature>
<evidence type="ECO:0000256" key="1">
    <source>
        <dbReference type="SAM" id="Coils"/>
    </source>
</evidence>
<feature type="compositionally biased region" description="Basic and acidic residues" evidence="2">
    <location>
        <begin position="12"/>
        <end position="23"/>
    </location>
</feature>
<evidence type="ECO:0000313" key="6">
    <source>
        <dbReference type="Proteomes" id="UP001165122"/>
    </source>
</evidence>
<evidence type="ECO:0000259" key="3">
    <source>
        <dbReference type="Pfam" id="PF10373"/>
    </source>
</evidence>
<dbReference type="GO" id="GO:0000184">
    <property type="term" value="P:nuclear-transcribed mRNA catabolic process, nonsense-mediated decay"/>
    <property type="evidence" value="ECO:0007669"/>
    <property type="project" value="TreeGrafter"/>
</dbReference>
<keyword evidence="1" id="KW-0175">Coiled coil</keyword>
<feature type="region of interest" description="Disordered" evidence="2">
    <location>
        <begin position="557"/>
        <end position="603"/>
    </location>
</feature>
<accession>A0A9W6ZUY7</accession>
<feature type="region of interest" description="Disordered" evidence="2">
    <location>
        <begin position="1"/>
        <end position="23"/>
    </location>
</feature>
<dbReference type="InterPro" id="IPR011990">
    <property type="entry name" value="TPR-like_helical_dom_sf"/>
</dbReference>
<feature type="compositionally biased region" description="Acidic residues" evidence="2">
    <location>
        <begin position="576"/>
        <end position="603"/>
    </location>
</feature>